<dbReference type="EMBL" id="CP025570">
    <property type="protein sequence ID" value="AZZ40734.1"/>
    <property type="molecule type" value="Genomic_DNA"/>
</dbReference>
<evidence type="ECO:0000313" key="2">
    <source>
        <dbReference type="EMBL" id="AZZ40734.1"/>
    </source>
</evidence>
<feature type="transmembrane region" description="Helical" evidence="1">
    <location>
        <begin position="13"/>
        <end position="30"/>
    </location>
</feature>
<proteinExistence type="predicted"/>
<keyword evidence="1" id="KW-1133">Transmembrane helix</keyword>
<dbReference type="KEGG" id="aji:C0Z10_05810"/>
<protein>
    <submittedName>
        <fullName evidence="2">Cyanate permease</fullName>
    </submittedName>
</protein>
<feature type="transmembrane region" description="Helical" evidence="1">
    <location>
        <begin position="42"/>
        <end position="65"/>
    </location>
</feature>
<keyword evidence="1" id="KW-0812">Transmembrane</keyword>
<feature type="transmembrane region" description="Helical" evidence="1">
    <location>
        <begin position="77"/>
        <end position="98"/>
    </location>
</feature>
<sequence>MWGLFGPGHLDDLVGSVIGSALAVLFLWTGRSVHLLVDGGSMAGALILFVLQLAVLGVLGTAVISGDLLARLGTGPMPVVTTLAGVAVTWTVGVVVAARRPHQRIYRDPEDR</sequence>
<accession>A0A3Q9UMX6</accession>
<keyword evidence="1" id="KW-0472">Membrane</keyword>
<evidence type="ECO:0000256" key="1">
    <source>
        <dbReference type="SAM" id="Phobius"/>
    </source>
</evidence>
<dbReference type="AlphaFoldDB" id="A0A3Q9UMX6"/>
<evidence type="ECO:0000313" key="3">
    <source>
        <dbReference type="Proteomes" id="UP000285875"/>
    </source>
</evidence>
<dbReference type="Proteomes" id="UP000285875">
    <property type="component" value="Chromosome"/>
</dbReference>
<name>A0A3Q9UMX6_9ACTN</name>
<organism evidence="2 3">
    <name type="scientific">Acidipropionibacterium jensenii</name>
    <dbReference type="NCBI Taxonomy" id="1749"/>
    <lineage>
        <taxon>Bacteria</taxon>
        <taxon>Bacillati</taxon>
        <taxon>Actinomycetota</taxon>
        <taxon>Actinomycetes</taxon>
        <taxon>Propionibacteriales</taxon>
        <taxon>Propionibacteriaceae</taxon>
        <taxon>Acidipropionibacterium</taxon>
    </lineage>
</organism>
<reference evidence="3" key="1">
    <citation type="submission" date="2017-12" db="EMBL/GenBank/DDBJ databases">
        <title>Whole genome sequencing of Acidipropionibacterium jensenii strains JS279 and JS280.</title>
        <authorList>
            <person name="Deptula P."/>
            <person name="Laine P."/>
            <person name="Smolander O.-P."/>
            <person name="Paulin L."/>
            <person name="Auvinen P."/>
            <person name="Varmanen P."/>
        </authorList>
    </citation>
    <scope>NUCLEOTIDE SEQUENCE [LARGE SCALE GENOMIC DNA]</scope>
    <source>
        <strain evidence="3">JS280</strain>
    </source>
</reference>
<gene>
    <name evidence="2" type="ORF">C0Z10_05810</name>
</gene>